<evidence type="ECO:0000313" key="14">
    <source>
        <dbReference type="Proteomes" id="UP000219271"/>
    </source>
</evidence>
<evidence type="ECO:0000256" key="8">
    <source>
        <dbReference type="ARBA" id="ARBA00022801"/>
    </source>
</evidence>
<gene>
    <name evidence="13" type="ORF">SAMN06273570_3412</name>
</gene>
<evidence type="ECO:0000256" key="11">
    <source>
        <dbReference type="ARBA" id="ARBA00030835"/>
    </source>
</evidence>
<dbReference type="PANTHER" id="PTHR33308">
    <property type="entry name" value="PEPTIDOGLYCAN HYDROLASE FLGJ"/>
    <property type="match status" value="1"/>
</dbReference>
<keyword evidence="9" id="KW-0326">Glycosidase</keyword>
<evidence type="ECO:0000256" key="9">
    <source>
        <dbReference type="ARBA" id="ARBA00023295"/>
    </source>
</evidence>
<comment type="similarity">
    <text evidence="4">In the C-terminal section; belongs to the glycosyl hydrolase 73 family.</text>
</comment>
<dbReference type="FunFam" id="2.10.70.40:FF:000001">
    <property type="entry name" value="Flagellar assembly peptidoglycan hydrolase FlgJ"/>
    <property type="match status" value="1"/>
</dbReference>
<dbReference type="InterPro" id="IPR013377">
    <property type="entry name" value="FlgJ"/>
</dbReference>
<evidence type="ECO:0000256" key="5">
    <source>
        <dbReference type="ARBA" id="ARBA00013433"/>
    </source>
</evidence>
<evidence type="ECO:0000256" key="7">
    <source>
        <dbReference type="ARBA" id="ARBA00022795"/>
    </source>
</evidence>
<keyword evidence="13" id="KW-0969">Cilium</keyword>
<feature type="domain" description="Mannosyl-glycoprotein endo-beta-N-acetylglucosamidase-like" evidence="12">
    <location>
        <begin position="142"/>
        <end position="304"/>
    </location>
</feature>
<organism evidence="13 14">
    <name type="scientific">Candidatus Pantoea floridensis</name>
    <dbReference type="NCBI Taxonomy" id="1938870"/>
    <lineage>
        <taxon>Bacteria</taxon>
        <taxon>Pseudomonadati</taxon>
        <taxon>Pseudomonadota</taxon>
        <taxon>Gammaproteobacteria</taxon>
        <taxon>Enterobacterales</taxon>
        <taxon>Erwiniaceae</taxon>
        <taxon>Pantoea</taxon>
    </lineage>
</organism>
<keyword evidence="10" id="KW-0961">Cell wall biogenesis/degradation</keyword>
<dbReference type="GO" id="GO:0044780">
    <property type="term" value="P:bacterial-type flagellum assembly"/>
    <property type="evidence" value="ECO:0007669"/>
    <property type="project" value="InterPro"/>
</dbReference>
<dbReference type="Gene3D" id="2.10.70.40">
    <property type="entry name" value="peptidoglycan hydrolase"/>
    <property type="match status" value="1"/>
</dbReference>
<dbReference type="GO" id="GO:0071973">
    <property type="term" value="P:bacterial-type flagellum-dependent cell motility"/>
    <property type="evidence" value="ECO:0007669"/>
    <property type="project" value="TreeGrafter"/>
</dbReference>
<protein>
    <recommendedName>
        <fullName evidence="5">Peptidoglycan hydrolase FlgJ</fullName>
    </recommendedName>
    <alternativeName>
        <fullName evidence="11">Muramidase FlgJ</fullName>
    </alternativeName>
</protein>
<evidence type="ECO:0000256" key="4">
    <source>
        <dbReference type="ARBA" id="ARBA00007974"/>
    </source>
</evidence>
<keyword evidence="6" id="KW-0574">Periplasm</keyword>
<evidence type="ECO:0000256" key="3">
    <source>
        <dbReference type="ARBA" id="ARBA00006880"/>
    </source>
</evidence>
<dbReference type="Pfam" id="PF01832">
    <property type="entry name" value="Glucosaminidase"/>
    <property type="match status" value="1"/>
</dbReference>
<evidence type="ECO:0000256" key="10">
    <source>
        <dbReference type="ARBA" id="ARBA00023316"/>
    </source>
</evidence>
<keyword evidence="13" id="KW-0966">Cell projection</keyword>
<dbReference type="Proteomes" id="UP000219271">
    <property type="component" value="Unassembled WGS sequence"/>
</dbReference>
<evidence type="ECO:0000313" key="13">
    <source>
        <dbReference type="EMBL" id="SOD38975.1"/>
    </source>
</evidence>
<sequence>MDAMDKFDRPAFDVRSLDKLKREAGRQSPGALKAAAQQMEGIFVQMMMKSMRDATIKDDLLHSQSSEMFTAMHDQQVAQNIAEGGQLGFADLIVRQLGGESEKHNLSAPGSDPVSLAAGKPTAFARAATGPVRLPAPVSFGNQNISGNNFIAKLMRPAQAAAQQSGVHPHLILAQAALESGWGQREIPAADGSPSHNLFGIKATGDWKGKTAEITTTEYINGVKQKVKAAFRVYDSYEHALADYAKLLTNNPRYSRVVNSTTAEQGAKALQAGGYATDPAYATKLINIIQKVKGDIQQGVSAYKTDLAQLF</sequence>
<dbReference type="PRINTS" id="PR01002">
    <property type="entry name" value="FLGFLGJ"/>
</dbReference>
<keyword evidence="8" id="KW-0378">Hydrolase</keyword>
<keyword evidence="14" id="KW-1185">Reference proteome</keyword>
<proteinExistence type="inferred from homology"/>
<dbReference type="Gene3D" id="1.10.530.10">
    <property type="match status" value="1"/>
</dbReference>
<dbReference type="RefSeq" id="WP_097096835.1">
    <property type="nucleotide sequence ID" value="NZ_OCMY01000001.1"/>
</dbReference>
<evidence type="ECO:0000259" key="12">
    <source>
        <dbReference type="SMART" id="SM00047"/>
    </source>
</evidence>
<dbReference type="GO" id="GO:0071555">
    <property type="term" value="P:cell wall organization"/>
    <property type="evidence" value="ECO:0007669"/>
    <property type="project" value="UniProtKB-KW"/>
</dbReference>
<accession>A0A286BXU6</accession>
<comment type="function">
    <text evidence="1">Flagellum-specific muramidase which hydrolyzes the peptidoglycan layer to assemble the rod structure in the periplasmic space.</text>
</comment>
<name>A0A286BXU6_9GAMM</name>
<dbReference type="GO" id="GO:0004040">
    <property type="term" value="F:amidase activity"/>
    <property type="evidence" value="ECO:0007669"/>
    <property type="project" value="InterPro"/>
</dbReference>
<dbReference type="AlphaFoldDB" id="A0A286BXU6"/>
<dbReference type="GO" id="GO:0042597">
    <property type="term" value="C:periplasmic space"/>
    <property type="evidence" value="ECO:0007669"/>
    <property type="project" value="UniProtKB-SubCell"/>
</dbReference>
<reference evidence="14" key="1">
    <citation type="submission" date="2017-09" db="EMBL/GenBank/DDBJ databases">
        <authorList>
            <person name="Varghese N."/>
            <person name="Submissions S."/>
        </authorList>
    </citation>
    <scope>NUCLEOTIDE SEQUENCE [LARGE SCALE GENOMIC DNA]</scope>
    <source>
        <strain evidence="14">JKS000234</strain>
    </source>
</reference>
<dbReference type="InterPro" id="IPR002901">
    <property type="entry name" value="MGlyc_endo_b_GlcNAc-like_dom"/>
</dbReference>
<dbReference type="PANTHER" id="PTHR33308:SF9">
    <property type="entry name" value="PEPTIDOGLYCAN HYDROLASE FLGJ"/>
    <property type="match status" value="1"/>
</dbReference>
<dbReference type="EMBL" id="OCMY01000001">
    <property type="protein sequence ID" value="SOD38975.1"/>
    <property type="molecule type" value="Genomic_DNA"/>
</dbReference>
<dbReference type="NCBIfam" id="TIGR02541">
    <property type="entry name" value="flagell_FlgJ"/>
    <property type="match status" value="1"/>
</dbReference>
<evidence type="ECO:0000256" key="2">
    <source>
        <dbReference type="ARBA" id="ARBA00004418"/>
    </source>
</evidence>
<dbReference type="SMART" id="SM00047">
    <property type="entry name" value="LYZ2"/>
    <property type="match status" value="1"/>
</dbReference>
<keyword evidence="13" id="KW-0282">Flagellum</keyword>
<keyword evidence="7" id="KW-1005">Bacterial flagellum biogenesis</keyword>
<comment type="subcellular location">
    <subcellularLocation>
        <location evidence="2">Periplasm</location>
    </subcellularLocation>
</comment>
<evidence type="ECO:0000256" key="6">
    <source>
        <dbReference type="ARBA" id="ARBA00022764"/>
    </source>
</evidence>
<comment type="similarity">
    <text evidence="3">In the N-terminal section; belongs to the FlgJ family.</text>
</comment>
<evidence type="ECO:0000256" key="1">
    <source>
        <dbReference type="ARBA" id="ARBA00002954"/>
    </source>
</evidence>
<dbReference type="InterPro" id="IPR051056">
    <property type="entry name" value="Glycosyl_Hydrolase_73"/>
</dbReference>
<dbReference type="InterPro" id="IPR019301">
    <property type="entry name" value="Flagellar_prot_FlgJ_N"/>
</dbReference>
<dbReference type="Pfam" id="PF10135">
    <property type="entry name" value="Rod-binding"/>
    <property type="match status" value="1"/>
</dbReference>
<dbReference type="OrthoDB" id="289937at2"/>
<dbReference type="GO" id="GO:0016798">
    <property type="term" value="F:hydrolase activity, acting on glycosyl bonds"/>
    <property type="evidence" value="ECO:0007669"/>
    <property type="project" value="UniProtKB-KW"/>
</dbReference>